<name>A0A392W1X1_9FABA</name>
<comment type="caution">
    <text evidence="1">The sequence shown here is derived from an EMBL/GenBank/DDBJ whole genome shotgun (WGS) entry which is preliminary data.</text>
</comment>
<proteinExistence type="predicted"/>
<sequence>TNAGIIREVAIVGQVDDEA</sequence>
<dbReference type="Proteomes" id="UP000265520">
    <property type="component" value="Unassembled WGS sequence"/>
</dbReference>
<dbReference type="EMBL" id="LXQA011307093">
    <property type="protein sequence ID" value="MCI92670.1"/>
    <property type="molecule type" value="Genomic_DNA"/>
</dbReference>
<reference evidence="1 2" key="1">
    <citation type="journal article" date="2018" name="Front. Plant Sci.">
        <title>Red Clover (Trifolium pratense) and Zigzag Clover (T. medium) - A Picture of Genomic Similarities and Differences.</title>
        <authorList>
            <person name="Dluhosova J."/>
            <person name="Istvanek J."/>
            <person name="Nedelnik J."/>
            <person name="Repkova J."/>
        </authorList>
    </citation>
    <scope>NUCLEOTIDE SEQUENCE [LARGE SCALE GENOMIC DNA]</scope>
    <source>
        <strain evidence="2">cv. 10/8</strain>
        <tissue evidence="1">Leaf</tissue>
    </source>
</reference>
<dbReference type="AlphaFoldDB" id="A0A392W1X1"/>
<evidence type="ECO:0000313" key="1">
    <source>
        <dbReference type="EMBL" id="MCI92670.1"/>
    </source>
</evidence>
<evidence type="ECO:0000313" key="2">
    <source>
        <dbReference type="Proteomes" id="UP000265520"/>
    </source>
</evidence>
<keyword evidence="2" id="KW-1185">Reference proteome</keyword>
<accession>A0A392W1X1</accession>
<feature type="non-terminal residue" evidence="1">
    <location>
        <position position="1"/>
    </location>
</feature>
<protein>
    <submittedName>
        <fullName evidence="1">Uncharacterized protein</fullName>
    </submittedName>
</protein>
<organism evidence="1 2">
    <name type="scientific">Trifolium medium</name>
    <dbReference type="NCBI Taxonomy" id="97028"/>
    <lineage>
        <taxon>Eukaryota</taxon>
        <taxon>Viridiplantae</taxon>
        <taxon>Streptophyta</taxon>
        <taxon>Embryophyta</taxon>
        <taxon>Tracheophyta</taxon>
        <taxon>Spermatophyta</taxon>
        <taxon>Magnoliopsida</taxon>
        <taxon>eudicotyledons</taxon>
        <taxon>Gunneridae</taxon>
        <taxon>Pentapetalae</taxon>
        <taxon>rosids</taxon>
        <taxon>fabids</taxon>
        <taxon>Fabales</taxon>
        <taxon>Fabaceae</taxon>
        <taxon>Papilionoideae</taxon>
        <taxon>50 kb inversion clade</taxon>
        <taxon>NPAAA clade</taxon>
        <taxon>Hologalegina</taxon>
        <taxon>IRL clade</taxon>
        <taxon>Trifolieae</taxon>
        <taxon>Trifolium</taxon>
    </lineage>
</organism>